<accession>A0ABQ2JMF1</accession>
<dbReference type="Proteomes" id="UP000605099">
    <property type="component" value="Unassembled WGS sequence"/>
</dbReference>
<comment type="caution">
    <text evidence="2">The sequence shown here is derived from an EMBL/GenBank/DDBJ whole genome shotgun (WGS) entry which is preliminary data.</text>
</comment>
<feature type="compositionally biased region" description="Polar residues" evidence="1">
    <location>
        <begin position="96"/>
        <end position="109"/>
    </location>
</feature>
<sequence length="134" mass="14614">MRRSSPASSPRRSNAEYRWTRDKILAFLRVLALRGSVAKAAREVGMSRQSAYRLRARLGAEFARIWDDGLAIGAALRRDGLVQDGRFVREPHGDTRSLQGDTGGLQSDRFSAHGDTIAAQGDGFGRQGDNGGAR</sequence>
<keyword evidence="3" id="KW-1185">Reference proteome</keyword>
<proteinExistence type="predicted"/>
<reference evidence="3" key="1">
    <citation type="journal article" date="2019" name="Int. J. Syst. Evol. Microbiol.">
        <title>The Global Catalogue of Microorganisms (GCM) 10K type strain sequencing project: providing services to taxonomists for standard genome sequencing and annotation.</title>
        <authorList>
            <consortium name="The Broad Institute Genomics Platform"/>
            <consortium name="The Broad Institute Genome Sequencing Center for Infectious Disease"/>
            <person name="Wu L."/>
            <person name="Ma J."/>
        </authorList>
    </citation>
    <scope>NUCLEOTIDE SEQUENCE [LARGE SCALE GENOMIC DNA]</scope>
    <source>
        <strain evidence="3">CGMCC 1.6784</strain>
    </source>
</reference>
<feature type="compositionally biased region" description="Gly residues" evidence="1">
    <location>
        <begin position="122"/>
        <end position="134"/>
    </location>
</feature>
<dbReference type="EMBL" id="BMLK01000008">
    <property type="protein sequence ID" value="GGN49811.1"/>
    <property type="molecule type" value="Genomic_DNA"/>
</dbReference>
<dbReference type="RefSeq" id="WP_188819617.1">
    <property type="nucleotide sequence ID" value="NZ_BMLK01000008.1"/>
</dbReference>
<evidence type="ECO:0008006" key="4">
    <source>
        <dbReference type="Google" id="ProtNLM"/>
    </source>
</evidence>
<protein>
    <recommendedName>
        <fullName evidence="4">LysR family transcriptional regulator</fullName>
    </recommendedName>
</protein>
<name>A0ABQ2JMF1_9SPHN</name>
<gene>
    <name evidence="2" type="ORF">GCM10011349_20830</name>
</gene>
<evidence type="ECO:0000256" key="1">
    <source>
        <dbReference type="SAM" id="MobiDB-lite"/>
    </source>
</evidence>
<evidence type="ECO:0000313" key="2">
    <source>
        <dbReference type="EMBL" id="GGN49811.1"/>
    </source>
</evidence>
<organism evidence="2 3">
    <name type="scientific">Novosphingobium indicum</name>
    <dbReference type="NCBI Taxonomy" id="462949"/>
    <lineage>
        <taxon>Bacteria</taxon>
        <taxon>Pseudomonadati</taxon>
        <taxon>Pseudomonadota</taxon>
        <taxon>Alphaproteobacteria</taxon>
        <taxon>Sphingomonadales</taxon>
        <taxon>Sphingomonadaceae</taxon>
        <taxon>Novosphingobium</taxon>
    </lineage>
</organism>
<evidence type="ECO:0000313" key="3">
    <source>
        <dbReference type="Proteomes" id="UP000605099"/>
    </source>
</evidence>
<feature type="region of interest" description="Disordered" evidence="1">
    <location>
        <begin position="87"/>
        <end position="134"/>
    </location>
</feature>